<sequence>MSIKEEKLKEDFIDLISHEMRTPLTTIQWTLEYFLGGFTGEISPLQRDYLKMAEKDSRRLGVIIDDLIDIYRIQSAKINLKKEKTDILRLINDCILMMKGDLELKRITVVKRASTYLPYAYIDQQSISDALIKLLDNAIKFSCTGKEIRVSAAAADRITISVEDYGCGIDPKMLPRIFKKFEQLTRIIGPGRQGIGLGLSIAKALVELNGGEIKIESKKGEGTKASIAIPLLKNSEGGRT</sequence>
<protein>
    <recommendedName>
        <fullName evidence="2">histidine kinase</fullName>
        <ecNumber evidence="2">2.7.13.3</ecNumber>
    </recommendedName>
</protein>
<evidence type="ECO:0000256" key="3">
    <source>
        <dbReference type="ARBA" id="ARBA00022553"/>
    </source>
</evidence>
<keyword evidence="3" id="KW-0597">Phosphoprotein</keyword>
<dbReference type="CDD" id="cd00082">
    <property type="entry name" value="HisKA"/>
    <property type="match status" value="1"/>
</dbReference>
<dbReference type="InterPro" id="IPR036097">
    <property type="entry name" value="HisK_dim/P_sf"/>
</dbReference>
<dbReference type="PROSITE" id="PS50109">
    <property type="entry name" value="HIS_KIN"/>
    <property type="match status" value="1"/>
</dbReference>
<dbReference type="Pfam" id="PF02518">
    <property type="entry name" value="HATPase_c"/>
    <property type="match status" value="1"/>
</dbReference>
<gene>
    <name evidence="8" type="ORF">A2438_03580</name>
</gene>
<dbReference type="Proteomes" id="UP000179242">
    <property type="component" value="Unassembled WGS sequence"/>
</dbReference>
<evidence type="ECO:0000256" key="5">
    <source>
        <dbReference type="ARBA" id="ARBA00022777"/>
    </source>
</evidence>
<name>A0A1F4U7Q8_UNCSA</name>
<evidence type="ECO:0000313" key="8">
    <source>
        <dbReference type="EMBL" id="OGC40333.1"/>
    </source>
</evidence>
<dbReference type="SMART" id="SM00388">
    <property type="entry name" value="HisKA"/>
    <property type="match status" value="1"/>
</dbReference>
<dbReference type="GO" id="GO:0000155">
    <property type="term" value="F:phosphorelay sensor kinase activity"/>
    <property type="evidence" value="ECO:0007669"/>
    <property type="project" value="InterPro"/>
</dbReference>
<dbReference type="InterPro" id="IPR050736">
    <property type="entry name" value="Sensor_HK_Regulatory"/>
</dbReference>
<dbReference type="EC" id="2.7.13.3" evidence="2"/>
<dbReference type="EMBL" id="MEUJ01000004">
    <property type="protein sequence ID" value="OGC40333.1"/>
    <property type="molecule type" value="Genomic_DNA"/>
</dbReference>
<reference evidence="8 9" key="1">
    <citation type="journal article" date="2016" name="Nat. Commun.">
        <title>Thousands of microbial genomes shed light on interconnected biogeochemical processes in an aquifer system.</title>
        <authorList>
            <person name="Anantharaman K."/>
            <person name="Brown C.T."/>
            <person name="Hug L.A."/>
            <person name="Sharon I."/>
            <person name="Castelle C.J."/>
            <person name="Probst A.J."/>
            <person name="Thomas B.C."/>
            <person name="Singh A."/>
            <person name="Wilkins M.J."/>
            <person name="Karaoz U."/>
            <person name="Brodie E.L."/>
            <person name="Williams K.H."/>
            <person name="Hubbard S.S."/>
            <person name="Banfield J.F."/>
        </authorList>
    </citation>
    <scope>NUCLEOTIDE SEQUENCE [LARGE SCALE GENOMIC DNA]</scope>
</reference>
<feature type="domain" description="Histidine kinase" evidence="7">
    <location>
        <begin position="15"/>
        <end position="233"/>
    </location>
</feature>
<dbReference type="PANTHER" id="PTHR43711:SF31">
    <property type="entry name" value="HISTIDINE KINASE"/>
    <property type="match status" value="1"/>
</dbReference>
<dbReference type="AlphaFoldDB" id="A0A1F4U7Q8"/>
<evidence type="ECO:0000313" key="9">
    <source>
        <dbReference type="Proteomes" id="UP000179242"/>
    </source>
</evidence>
<keyword evidence="4" id="KW-0808">Transferase</keyword>
<accession>A0A1F4U7Q8</accession>
<dbReference type="Gene3D" id="1.10.287.130">
    <property type="match status" value="1"/>
</dbReference>
<dbReference type="InterPro" id="IPR004358">
    <property type="entry name" value="Sig_transdc_His_kin-like_C"/>
</dbReference>
<dbReference type="Pfam" id="PF00512">
    <property type="entry name" value="HisKA"/>
    <property type="match status" value="1"/>
</dbReference>
<dbReference type="PRINTS" id="PR00344">
    <property type="entry name" value="BCTRLSENSOR"/>
</dbReference>
<proteinExistence type="predicted"/>
<comment type="catalytic activity">
    <reaction evidence="1">
        <text>ATP + protein L-histidine = ADP + protein N-phospho-L-histidine.</text>
        <dbReference type="EC" id="2.7.13.3"/>
    </reaction>
</comment>
<dbReference type="SUPFAM" id="SSF55874">
    <property type="entry name" value="ATPase domain of HSP90 chaperone/DNA topoisomerase II/histidine kinase"/>
    <property type="match status" value="1"/>
</dbReference>
<keyword evidence="5" id="KW-0418">Kinase</keyword>
<dbReference type="Gene3D" id="3.30.565.10">
    <property type="entry name" value="Histidine kinase-like ATPase, C-terminal domain"/>
    <property type="match status" value="1"/>
</dbReference>
<keyword evidence="6" id="KW-0902">Two-component regulatory system</keyword>
<comment type="caution">
    <text evidence="8">The sequence shown here is derived from an EMBL/GenBank/DDBJ whole genome shotgun (WGS) entry which is preliminary data.</text>
</comment>
<evidence type="ECO:0000256" key="6">
    <source>
        <dbReference type="ARBA" id="ARBA00023012"/>
    </source>
</evidence>
<organism evidence="8 9">
    <name type="scientific">candidate division WOR-1 bacterium RIFOXYC2_FULL_46_14</name>
    <dbReference type="NCBI Taxonomy" id="1802587"/>
    <lineage>
        <taxon>Bacteria</taxon>
        <taxon>Bacillati</taxon>
        <taxon>Saganbacteria</taxon>
    </lineage>
</organism>
<dbReference type="InterPro" id="IPR003661">
    <property type="entry name" value="HisK_dim/P_dom"/>
</dbReference>
<dbReference type="InterPro" id="IPR003594">
    <property type="entry name" value="HATPase_dom"/>
</dbReference>
<dbReference type="PANTHER" id="PTHR43711">
    <property type="entry name" value="TWO-COMPONENT HISTIDINE KINASE"/>
    <property type="match status" value="1"/>
</dbReference>
<evidence type="ECO:0000256" key="1">
    <source>
        <dbReference type="ARBA" id="ARBA00000085"/>
    </source>
</evidence>
<evidence type="ECO:0000256" key="4">
    <source>
        <dbReference type="ARBA" id="ARBA00022679"/>
    </source>
</evidence>
<evidence type="ECO:0000256" key="2">
    <source>
        <dbReference type="ARBA" id="ARBA00012438"/>
    </source>
</evidence>
<dbReference type="InterPro" id="IPR005467">
    <property type="entry name" value="His_kinase_dom"/>
</dbReference>
<dbReference type="SMART" id="SM00387">
    <property type="entry name" value="HATPase_c"/>
    <property type="match status" value="1"/>
</dbReference>
<dbReference type="SUPFAM" id="SSF47384">
    <property type="entry name" value="Homodimeric domain of signal transducing histidine kinase"/>
    <property type="match status" value="1"/>
</dbReference>
<evidence type="ECO:0000259" key="7">
    <source>
        <dbReference type="PROSITE" id="PS50109"/>
    </source>
</evidence>
<dbReference type="InterPro" id="IPR036890">
    <property type="entry name" value="HATPase_C_sf"/>
</dbReference>